<gene>
    <name evidence="2" type="ORF">FWK35_00021186</name>
</gene>
<organism evidence="2 3">
    <name type="scientific">Aphis craccivora</name>
    <name type="common">Cowpea aphid</name>
    <dbReference type="NCBI Taxonomy" id="307492"/>
    <lineage>
        <taxon>Eukaryota</taxon>
        <taxon>Metazoa</taxon>
        <taxon>Ecdysozoa</taxon>
        <taxon>Arthropoda</taxon>
        <taxon>Hexapoda</taxon>
        <taxon>Insecta</taxon>
        <taxon>Pterygota</taxon>
        <taxon>Neoptera</taxon>
        <taxon>Paraneoptera</taxon>
        <taxon>Hemiptera</taxon>
        <taxon>Sternorrhyncha</taxon>
        <taxon>Aphidomorpha</taxon>
        <taxon>Aphidoidea</taxon>
        <taxon>Aphididae</taxon>
        <taxon>Aphidini</taxon>
        <taxon>Aphis</taxon>
        <taxon>Aphis</taxon>
    </lineage>
</organism>
<name>A0A6G0VT44_APHCR</name>
<dbReference type="AlphaFoldDB" id="A0A6G0VT44"/>
<keyword evidence="1" id="KW-0812">Transmembrane</keyword>
<dbReference type="Proteomes" id="UP000478052">
    <property type="component" value="Unassembled WGS sequence"/>
</dbReference>
<feature type="transmembrane region" description="Helical" evidence="1">
    <location>
        <begin position="16"/>
        <end position="38"/>
    </location>
</feature>
<dbReference type="OrthoDB" id="10547696at2759"/>
<sequence length="305" mass="36091">MLPAYFSYSFQKCGKLVISVVELHLYLCLLSFPMVYALTTRMTQLYESFFRIIRLVLPLNYNQLTIITDYERGFMNAVRSVIRYCKRIMNSLFHLFQTSVEAATVLRMVLALPQLPAKPQINCDFNLIGVQFLNAFKYFYLIMFKIFGAANIHVFGMTNNYVVFSCHTTDKLENTKISGISCVYILFNYMLVFVNIVLMIFLYYNVFGFLCEWVSKICRQIKEDVYHQRCVTLTVIIQKLLIVENQYYLEMDQARRHLQVVTSKIRNYIGTLNENRELFMFLKRAGHLMDGYYRKQVRPRPLVYL</sequence>
<protein>
    <submittedName>
        <fullName evidence="2">MULE domain-containing protein</fullName>
    </submittedName>
</protein>
<evidence type="ECO:0000256" key="1">
    <source>
        <dbReference type="SAM" id="Phobius"/>
    </source>
</evidence>
<feature type="transmembrane region" description="Helical" evidence="1">
    <location>
        <begin position="177"/>
        <end position="204"/>
    </location>
</feature>
<proteinExistence type="predicted"/>
<dbReference type="EMBL" id="VUJU01012242">
    <property type="protein sequence ID" value="KAF0708232.1"/>
    <property type="molecule type" value="Genomic_DNA"/>
</dbReference>
<keyword evidence="1" id="KW-1133">Transmembrane helix</keyword>
<evidence type="ECO:0000313" key="3">
    <source>
        <dbReference type="Proteomes" id="UP000478052"/>
    </source>
</evidence>
<feature type="transmembrane region" description="Helical" evidence="1">
    <location>
        <begin position="138"/>
        <end position="157"/>
    </location>
</feature>
<accession>A0A6G0VT44</accession>
<comment type="caution">
    <text evidence="2">The sequence shown here is derived from an EMBL/GenBank/DDBJ whole genome shotgun (WGS) entry which is preliminary data.</text>
</comment>
<keyword evidence="3" id="KW-1185">Reference proteome</keyword>
<evidence type="ECO:0000313" key="2">
    <source>
        <dbReference type="EMBL" id="KAF0708232.1"/>
    </source>
</evidence>
<reference evidence="2 3" key="1">
    <citation type="submission" date="2019-08" db="EMBL/GenBank/DDBJ databases">
        <title>Whole genome of Aphis craccivora.</title>
        <authorList>
            <person name="Voronova N.V."/>
            <person name="Shulinski R.S."/>
            <person name="Bandarenka Y.V."/>
            <person name="Zhorov D.G."/>
            <person name="Warner D."/>
        </authorList>
    </citation>
    <scope>NUCLEOTIDE SEQUENCE [LARGE SCALE GENOMIC DNA]</scope>
    <source>
        <strain evidence="2">180601</strain>
        <tissue evidence="2">Whole Body</tissue>
    </source>
</reference>
<keyword evidence="1" id="KW-0472">Membrane</keyword>